<dbReference type="EMBL" id="JASPKY010000003">
    <property type="protein sequence ID" value="KAK9758739.1"/>
    <property type="molecule type" value="Genomic_DNA"/>
</dbReference>
<organism evidence="1 2">
    <name type="scientific">Popillia japonica</name>
    <name type="common">Japanese beetle</name>
    <dbReference type="NCBI Taxonomy" id="7064"/>
    <lineage>
        <taxon>Eukaryota</taxon>
        <taxon>Metazoa</taxon>
        <taxon>Ecdysozoa</taxon>
        <taxon>Arthropoda</taxon>
        <taxon>Hexapoda</taxon>
        <taxon>Insecta</taxon>
        <taxon>Pterygota</taxon>
        <taxon>Neoptera</taxon>
        <taxon>Endopterygota</taxon>
        <taxon>Coleoptera</taxon>
        <taxon>Polyphaga</taxon>
        <taxon>Scarabaeiformia</taxon>
        <taxon>Scarabaeidae</taxon>
        <taxon>Rutelinae</taxon>
        <taxon>Popillia</taxon>
    </lineage>
</organism>
<evidence type="ECO:0000313" key="2">
    <source>
        <dbReference type="Proteomes" id="UP001458880"/>
    </source>
</evidence>
<protein>
    <submittedName>
        <fullName evidence="1">Uncharacterized protein</fullName>
    </submittedName>
</protein>
<comment type="caution">
    <text evidence="1">The sequence shown here is derived from an EMBL/GenBank/DDBJ whole genome shotgun (WGS) entry which is preliminary data.</text>
</comment>
<dbReference type="Proteomes" id="UP001458880">
    <property type="component" value="Unassembled WGS sequence"/>
</dbReference>
<gene>
    <name evidence="1" type="ORF">QE152_g647</name>
</gene>
<dbReference type="AlphaFoldDB" id="A0AAW1NJ45"/>
<accession>A0AAW1NJ45</accession>
<reference evidence="1 2" key="1">
    <citation type="journal article" date="2024" name="BMC Genomics">
        <title>De novo assembly and annotation of Popillia japonica's genome with initial clues to its potential as an invasive pest.</title>
        <authorList>
            <person name="Cucini C."/>
            <person name="Boschi S."/>
            <person name="Funari R."/>
            <person name="Cardaioli E."/>
            <person name="Iannotti N."/>
            <person name="Marturano G."/>
            <person name="Paoli F."/>
            <person name="Bruttini M."/>
            <person name="Carapelli A."/>
            <person name="Frati F."/>
            <person name="Nardi F."/>
        </authorList>
    </citation>
    <scope>NUCLEOTIDE SEQUENCE [LARGE SCALE GENOMIC DNA]</scope>
    <source>
        <strain evidence="1">DMR45628</strain>
    </source>
</reference>
<keyword evidence="2" id="KW-1185">Reference proteome</keyword>
<sequence length="69" mass="7569">MLLWVRHKIDITVREEKNARGVTLSMLLWSEWAKDEEKIAEEESGGGGAGGGRLIDGSCEPLMVQLGVD</sequence>
<name>A0AAW1NJ45_POPJA</name>
<proteinExistence type="predicted"/>
<evidence type="ECO:0000313" key="1">
    <source>
        <dbReference type="EMBL" id="KAK9758739.1"/>
    </source>
</evidence>